<keyword evidence="6" id="KW-0238">DNA-binding</keyword>
<evidence type="ECO:0000256" key="3">
    <source>
        <dbReference type="ARBA" id="ARBA00022553"/>
    </source>
</evidence>
<dbReference type="GO" id="GO:0005737">
    <property type="term" value="C:cytoplasm"/>
    <property type="evidence" value="ECO:0007669"/>
    <property type="project" value="UniProtKB-SubCell"/>
</dbReference>
<dbReference type="InterPro" id="IPR018062">
    <property type="entry name" value="HTH_AraC-typ_CS"/>
</dbReference>
<dbReference type="PANTHER" id="PTHR42713">
    <property type="entry name" value="HISTIDINE KINASE-RELATED"/>
    <property type="match status" value="1"/>
</dbReference>
<gene>
    <name evidence="11" type="ORF">FHS18_001670</name>
</gene>
<feature type="domain" description="HTH araC/xylS-type" evidence="9">
    <location>
        <begin position="408"/>
        <end position="506"/>
    </location>
</feature>
<keyword evidence="5" id="KW-0805">Transcription regulation</keyword>
<evidence type="ECO:0000256" key="1">
    <source>
        <dbReference type="ARBA" id="ARBA00004496"/>
    </source>
</evidence>
<evidence type="ECO:0000256" key="5">
    <source>
        <dbReference type="ARBA" id="ARBA00023015"/>
    </source>
</evidence>
<evidence type="ECO:0000313" key="12">
    <source>
        <dbReference type="Proteomes" id="UP000570361"/>
    </source>
</evidence>
<dbReference type="Proteomes" id="UP000570361">
    <property type="component" value="Unassembled WGS sequence"/>
</dbReference>
<dbReference type="PROSITE" id="PS00041">
    <property type="entry name" value="HTH_ARAC_FAMILY_1"/>
    <property type="match status" value="1"/>
</dbReference>
<evidence type="ECO:0000256" key="6">
    <source>
        <dbReference type="ARBA" id="ARBA00023125"/>
    </source>
</evidence>
<evidence type="ECO:0000259" key="9">
    <source>
        <dbReference type="PROSITE" id="PS01124"/>
    </source>
</evidence>
<evidence type="ECO:0000313" key="11">
    <source>
        <dbReference type="EMBL" id="MBB3109607.1"/>
    </source>
</evidence>
<dbReference type="InterPro" id="IPR018060">
    <property type="entry name" value="HTH_AraC"/>
</dbReference>
<dbReference type="CDD" id="cd17536">
    <property type="entry name" value="REC_YesN-like"/>
    <property type="match status" value="1"/>
</dbReference>
<keyword evidence="3 8" id="KW-0597">Phosphoprotein</keyword>
<dbReference type="Gene3D" id="1.10.10.60">
    <property type="entry name" value="Homeodomain-like"/>
    <property type="match status" value="2"/>
</dbReference>
<keyword evidence="4" id="KW-0902">Two-component regulatory system</keyword>
<feature type="domain" description="Response regulatory" evidence="10">
    <location>
        <begin position="3"/>
        <end position="120"/>
    </location>
</feature>
<dbReference type="PANTHER" id="PTHR42713:SF3">
    <property type="entry name" value="TRANSCRIPTIONAL REGULATORY PROTEIN HPTR"/>
    <property type="match status" value="1"/>
</dbReference>
<dbReference type="GO" id="GO:0043565">
    <property type="term" value="F:sequence-specific DNA binding"/>
    <property type="evidence" value="ECO:0007669"/>
    <property type="project" value="InterPro"/>
</dbReference>
<dbReference type="SMART" id="SM00448">
    <property type="entry name" value="REC"/>
    <property type="match status" value="1"/>
</dbReference>
<dbReference type="Gene3D" id="3.40.50.2300">
    <property type="match status" value="1"/>
</dbReference>
<dbReference type="InterPro" id="IPR020449">
    <property type="entry name" value="Tscrpt_reg_AraC-type_HTH"/>
</dbReference>
<feature type="modified residue" description="4-aspartylphosphate" evidence="8">
    <location>
        <position position="55"/>
    </location>
</feature>
<dbReference type="Pfam" id="PF17853">
    <property type="entry name" value="GGDEF_2"/>
    <property type="match status" value="1"/>
</dbReference>
<proteinExistence type="predicted"/>
<evidence type="ECO:0000256" key="2">
    <source>
        <dbReference type="ARBA" id="ARBA00022490"/>
    </source>
</evidence>
<dbReference type="PROSITE" id="PS01124">
    <property type="entry name" value="HTH_ARAC_FAMILY_2"/>
    <property type="match status" value="1"/>
</dbReference>
<evidence type="ECO:0000256" key="8">
    <source>
        <dbReference type="PROSITE-ProRule" id="PRU00169"/>
    </source>
</evidence>
<protein>
    <submittedName>
        <fullName evidence="11">Two-component system response regulator YesN</fullName>
    </submittedName>
</protein>
<keyword evidence="7" id="KW-0804">Transcription</keyword>
<reference evidence="11 12" key="1">
    <citation type="submission" date="2020-08" db="EMBL/GenBank/DDBJ databases">
        <title>Genomic Encyclopedia of Type Strains, Phase III (KMG-III): the genomes of soil and plant-associated and newly described type strains.</title>
        <authorList>
            <person name="Whitman W."/>
        </authorList>
    </citation>
    <scope>NUCLEOTIDE SEQUENCE [LARGE SCALE GENOMIC DNA]</scope>
    <source>
        <strain evidence="11 12">CECT 5862</strain>
    </source>
</reference>
<dbReference type="InterPro" id="IPR001789">
    <property type="entry name" value="Sig_transdc_resp-reg_receiver"/>
</dbReference>
<dbReference type="InterPro" id="IPR051552">
    <property type="entry name" value="HptR"/>
</dbReference>
<dbReference type="SUPFAM" id="SSF46689">
    <property type="entry name" value="Homeodomain-like"/>
    <property type="match status" value="2"/>
</dbReference>
<comment type="subcellular location">
    <subcellularLocation>
        <location evidence="1">Cytoplasm</location>
    </subcellularLocation>
</comment>
<dbReference type="SUPFAM" id="SSF52172">
    <property type="entry name" value="CheY-like"/>
    <property type="match status" value="1"/>
</dbReference>
<dbReference type="GO" id="GO:0000160">
    <property type="term" value="P:phosphorelay signal transduction system"/>
    <property type="evidence" value="ECO:0007669"/>
    <property type="project" value="UniProtKB-KW"/>
</dbReference>
<evidence type="ECO:0000256" key="7">
    <source>
        <dbReference type="ARBA" id="ARBA00023163"/>
    </source>
</evidence>
<dbReference type="RefSeq" id="WP_183598889.1">
    <property type="nucleotide sequence ID" value="NZ_JACHXK010000003.1"/>
</dbReference>
<dbReference type="PRINTS" id="PR00032">
    <property type="entry name" value="HTHARAC"/>
</dbReference>
<dbReference type="InterPro" id="IPR011006">
    <property type="entry name" value="CheY-like_superfamily"/>
</dbReference>
<keyword evidence="12" id="KW-1185">Reference proteome</keyword>
<dbReference type="Pfam" id="PF12833">
    <property type="entry name" value="HTH_18"/>
    <property type="match status" value="1"/>
</dbReference>
<sequence length="507" mass="57996">MYRVFLVDDEPFILEGLTDGVDWGAFGLEVCGRASNGQLALSQLQQLNVDILITDITMPQMNGLELIRASRDLMPDLKTIILSGYNEFDYVKQGLTLGIENYLLKPINFEELYATLKNTTEKINASRSHLSFTDEEKHILQDNIFYRWMTDQISEEAFGERVNMLGMRPEGAYALAGIIRLSPSDDEQLGKLRQEIHANLAAPCFRDMEGDLVIVFLGDRPEACTRLAEEAIRDLMLRHGSDMYRISLGTVEPTGGGQRLSYENARKAQEYFMLMDDNGIARYKLFLSVDSAQAVKVEITWEDYRSLLLTKEVDTLLGRIEQDFHKLLAGANMDLQKLRDMAIEMIVRMKMEIQKFNQSDPASAEMHAWLFRKVSQSKRIDDLLAAVKEAVIVIIGELEEADRSPVVKLVVRHLEQHYADNLSLKTLGHKFHVHPAYLGRLFQRETGEAFTEYLNKVRVEKAKEMLRHSPLKVHEVSAQVGYLEPSYFYKQFKKIVGVTPNDYKARQ</sequence>
<accession>A0A7W5AW07</accession>
<evidence type="ECO:0000259" key="10">
    <source>
        <dbReference type="PROSITE" id="PS50110"/>
    </source>
</evidence>
<dbReference type="AlphaFoldDB" id="A0A7W5AW07"/>
<keyword evidence="2" id="KW-0963">Cytoplasm</keyword>
<organism evidence="11 12">
    <name type="scientific">Paenibacillus phyllosphaerae</name>
    <dbReference type="NCBI Taxonomy" id="274593"/>
    <lineage>
        <taxon>Bacteria</taxon>
        <taxon>Bacillati</taxon>
        <taxon>Bacillota</taxon>
        <taxon>Bacilli</taxon>
        <taxon>Bacillales</taxon>
        <taxon>Paenibacillaceae</taxon>
        <taxon>Paenibacillus</taxon>
    </lineage>
</organism>
<dbReference type="InterPro" id="IPR041522">
    <property type="entry name" value="CdaR_GGDEF"/>
</dbReference>
<name>A0A7W5AW07_9BACL</name>
<evidence type="ECO:0000256" key="4">
    <source>
        <dbReference type="ARBA" id="ARBA00023012"/>
    </source>
</evidence>
<dbReference type="GO" id="GO:0003700">
    <property type="term" value="F:DNA-binding transcription factor activity"/>
    <property type="evidence" value="ECO:0007669"/>
    <property type="project" value="InterPro"/>
</dbReference>
<dbReference type="EMBL" id="JACHXK010000003">
    <property type="protein sequence ID" value="MBB3109607.1"/>
    <property type="molecule type" value="Genomic_DNA"/>
</dbReference>
<comment type="caution">
    <text evidence="11">The sequence shown here is derived from an EMBL/GenBank/DDBJ whole genome shotgun (WGS) entry which is preliminary data.</text>
</comment>
<dbReference type="InterPro" id="IPR009057">
    <property type="entry name" value="Homeodomain-like_sf"/>
</dbReference>
<dbReference type="SMART" id="SM00342">
    <property type="entry name" value="HTH_ARAC"/>
    <property type="match status" value="1"/>
</dbReference>
<dbReference type="Pfam" id="PF00072">
    <property type="entry name" value="Response_reg"/>
    <property type="match status" value="1"/>
</dbReference>
<dbReference type="PROSITE" id="PS50110">
    <property type="entry name" value="RESPONSE_REGULATORY"/>
    <property type="match status" value="1"/>
</dbReference>